<dbReference type="Proteomes" id="UP000281549">
    <property type="component" value="Unassembled WGS sequence"/>
</dbReference>
<evidence type="ECO:0000313" key="3">
    <source>
        <dbReference type="EMBL" id="RKP19683.1"/>
    </source>
</evidence>
<feature type="compositionally biased region" description="Low complexity" evidence="1">
    <location>
        <begin position="89"/>
        <end position="119"/>
    </location>
</feature>
<evidence type="ECO:0000313" key="4">
    <source>
        <dbReference type="Proteomes" id="UP000281549"/>
    </source>
</evidence>
<protein>
    <submittedName>
        <fullName evidence="3">Uncharacterized protein</fullName>
    </submittedName>
</protein>
<dbReference type="EMBL" id="ML005181">
    <property type="protein sequence ID" value="RKP19683.1"/>
    <property type="molecule type" value="Genomic_DNA"/>
</dbReference>
<sequence>MHKFLVLPALLGISISAPTGVRPQNIQGGYYGYQMPIGYDQYGRPVFPSMYSGPLPSNYWPPNSGIAVPPLANSGSSSTSTGAPFASGPTTTQTPSSTSSSTASSTSSSSSSTTNNSQAKVQVPGCKSVSGGQCVECKDSNHKVLLVDAENDYHACGMPINGCKVYDLTGGLTCKECELKDNGPFQTTENNKKICATPIPECDKYTPDGQKCDSCKGVKLPSMDGKKCLDVDKTLNQEDCKNKDEVNGKMVCLPKGCVRRNADLTCQECEKGFYPVQNGKGTCFSKDQCKGDYFLFRDVCGKVDNILKDGKEAVLGVMRGKDFVSASKGWRTYMYVEKKDHYDCHEDKFFITKGENDKSFKLCEKGSPNCVSRDTGDSLPVRQWMNVDYDVPYYAYFERNGDVELIDNKILRIPVNIFENNGHINNLVFHVKDNGVYLNGEGEGTGDKFYVQVNL</sequence>
<keyword evidence="2" id="KW-0732">Signal</keyword>
<evidence type="ECO:0000256" key="2">
    <source>
        <dbReference type="SAM" id="SignalP"/>
    </source>
</evidence>
<name>A0A4P9YJB8_ROZAC</name>
<dbReference type="AlphaFoldDB" id="A0A4P9YJB8"/>
<reference evidence="4" key="1">
    <citation type="journal article" date="2018" name="Nat. Microbiol.">
        <title>Leveraging single-cell genomics to expand the fungal tree of life.</title>
        <authorList>
            <person name="Ahrendt S.R."/>
            <person name="Quandt C.A."/>
            <person name="Ciobanu D."/>
            <person name="Clum A."/>
            <person name="Salamov A."/>
            <person name="Andreopoulos B."/>
            <person name="Cheng J.F."/>
            <person name="Woyke T."/>
            <person name="Pelin A."/>
            <person name="Henrissat B."/>
            <person name="Reynolds N.K."/>
            <person name="Benny G.L."/>
            <person name="Smith M.E."/>
            <person name="James T.Y."/>
            <person name="Grigoriev I.V."/>
        </authorList>
    </citation>
    <scope>NUCLEOTIDE SEQUENCE [LARGE SCALE GENOMIC DNA]</scope>
    <source>
        <strain evidence="4">CSF55</strain>
    </source>
</reference>
<feature type="signal peptide" evidence="2">
    <location>
        <begin position="1"/>
        <end position="23"/>
    </location>
</feature>
<feature type="chain" id="PRO_5020254285" evidence="2">
    <location>
        <begin position="24"/>
        <end position="455"/>
    </location>
</feature>
<gene>
    <name evidence="3" type="ORF">ROZALSC1DRAFT_22078</name>
</gene>
<accession>A0A4P9YJB8</accession>
<feature type="region of interest" description="Disordered" evidence="1">
    <location>
        <begin position="71"/>
        <end position="121"/>
    </location>
</feature>
<proteinExistence type="predicted"/>
<dbReference type="SUPFAM" id="SSF57184">
    <property type="entry name" value="Growth factor receptor domain"/>
    <property type="match status" value="1"/>
</dbReference>
<evidence type="ECO:0000256" key="1">
    <source>
        <dbReference type="SAM" id="MobiDB-lite"/>
    </source>
</evidence>
<organism evidence="3 4">
    <name type="scientific">Rozella allomycis (strain CSF55)</name>
    <dbReference type="NCBI Taxonomy" id="988480"/>
    <lineage>
        <taxon>Eukaryota</taxon>
        <taxon>Fungi</taxon>
        <taxon>Fungi incertae sedis</taxon>
        <taxon>Cryptomycota</taxon>
        <taxon>Cryptomycota incertae sedis</taxon>
        <taxon>Rozella</taxon>
    </lineage>
</organism>
<dbReference type="InterPro" id="IPR009030">
    <property type="entry name" value="Growth_fac_rcpt_cys_sf"/>
</dbReference>